<gene>
    <name evidence="13" type="ORF">BSL78_21832</name>
</gene>
<evidence type="ECO:0000256" key="9">
    <source>
        <dbReference type="ARBA" id="ARBA00022860"/>
    </source>
</evidence>
<sequence length="170" mass="18919">MDISSVCGRLHGGDVQKALEEIISDQGKMSIDQAKEYVSKLRDHTRYHEDIFGVTLKTAEVRSKLRTAVRAHVLISAGGSKLTPAGEALQADQNENGQDGPNKELERSNSVKSLGDKEKRTSLEVDLLNPNMESKNKPRRPTRRSITATVLLSEEELEELRKSHEASQKE</sequence>
<keyword evidence="5" id="KW-0349">Heme</keyword>
<evidence type="ECO:0000256" key="3">
    <source>
        <dbReference type="ARBA" id="ARBA00006267"/>
    </source>
</evidence>
<dbReference type="EC" id="1.14.13.39" evidence="4"/>
<dbReference type="PANTHER" id="PTHR43410">
    <property type="entry name" value="NITRIC OXIDE SYNTHASE OXYGENASE"/>
    <property type="match status" value="1"/>
</dbReference>
<dbReference type="InterPro" id="IPR050607">
    <property type="entry name" value="NOS"/>
</dbReference>
<keyword evidence="9" id="KW-0112">Calmodulin-binding</keyword>
<dbReference type="GO" id="GO:0046872">
    <property type="term" value="F:metal ion binding"/>
    <property type="evidence" value="ECO:0007669"/>
    <property type="project" value="UniProtKB-KW"/>
</dbReference>
<dbReference type="EMBL" id="MRZV01001029">
    <property type="protein sequence ID" value="PIK41323.1"/>
    <property type="molecule type" value="Genomic_DNA"/>
</dbReference>
<dbReference type="Gene3D" id="3.40.50.80">
    <property type="entry name" value="Nucleotide-binding domain of ferredoxin-NADP reductase (FNR) module"/>
    <property type="match status" value="1"/>
</dbReference>
<name>A0A2G8K010_STIJA</name>
<dbReference type="AlphaFoldDB" id="A0A2G8K010"/>
<dbReference type="OrthoDB" id="1856718at2759"/>
<keyword evidence="6" id="KW-0285">Flavoprotein</keyword>
<feature type="region of interest" description="Disordered" evidence="12">
    <location>
        <begin position="80"/>
        <end position="150"/>
    </location>
</feature>
<accession>A0A2G8K010</accession>
<dbReference type="STRING" id="307972.A0A2G8K010"/>
<dbReference type="GO" id="GO:0004517">
    <property type="term" value="F:nitric-oxide synthase activity"/>
    <property type="evidence" value="ECO:0007669"/>
    <property type="project" value="UniProtKB-EC"/>
</dbReference>
<evidence type="ECO:0000256" key="7">
    <source>
        <dbReference type="ARBA" id="ARBA00022723"/>
    </source>
</evidence>
<comment type="cofactor">
    <cofactor evidence="1">
        <name>FMN</name>
        <dbReference type="ChEBI" id="CHEBI:58210"/>
    </cofactor>
</comment>
<proteinExistence type="inferred from homology"/>
<dbReference type="GO" id="GO:0005516">
    <property type="term" value="F:calmodulin binding"/>
    <property type="evidence" value="ECO:0007669"/>
    <property type="project" value="UniProtKB-KW"/>
</dbReference>
<evidence type="ECO:0000256" key="2">
    <source>
        <dbReference type="ARBA" id="ARBA00001970"/>
    </source>
</evidence>
<comment type="cofactor">
    <cofactor evidence="2">
        <name>heme b</name>
        <dbReference type="ChEBI" id="CHEBI:60344"/>
    </cofactor>
</comment>
<evidence type="ECO:0000256" key="8">
    <source>
        <dbReference type="ARBA" id="ARBA00022857"/>
    </source>
</evidence>
<evidence type="ECO:0000256" key="5">
    <source>
        <dbReference type="ARBA" id="ARBA00022617"/>
    </source>
</evidence>
<evidence type="ECO:0000256" key="12">
    <source>
        <dbReference type="SAM" id="MobiDB-lite"/>
    </source>
</evidence>
<keyword evidence="11" id="KW-0408">Iron</keyword>
<comment type="caution">
    <text evidence="13">The sequence shown here is derived from an EMBL/GenBank/DDBJ whole genome shotgun (WGS) entry which is preliminary data.</text>
</comment>
<comment type="similarity">
    <text evidence="3">Belongs to the NOS family.</text>
</comment>
<keyword evidence="6" id="KW-0288">FMN</keyword>
<feature type="compositionally biased region" description="Basic and acidic residues" evidence="12">
    <location>
        <begin position="101"/>
        <end position="123"/>
    </location>
</feature>
<evidence type="ECO:0000313" key="14">
    <source>
        <dbReference type="Proteomes" id="UP000230750"/>
    </source>
</evidence>
<evidence type="ECO:0000256" key="1">
    <source>
        <dbReference type="ARBA" id="ARBA00001917"/>
    </source>
</evidence>
<evidence type="ECO:0000256" key="6">
    <source>
        <dbReference type="ARBA" id="ARBA00022643"/>
    </source>
</evidence>
<organism evidence="13 14">
    <name type="scientific">Stichopus japonicus</name>
    <name type="common">Sea cucumber</name>
    <dbReference type="NCBI Taxonomy" id="307972"/>
    <lineage>
        <taxon>Eukaryota</taxon>
        <taxon>Metazoa</taxon>
        <taxon>Echinodermata</taxon>
        <taxon>Eleutherozoa</taxon>
        <taxon>Echinozoa</taxon>
        <taxon>Holothuroidea</taxon>
        <taxon>Aspidochirotacea</taxon>
        <taxon>Aspidochirotida</taxon>
        <taxon>Stichopodidae</taxon>
        <taxon>Apostichopus</taxon>
    </lineage>
</organism>
<reference evidence="13 14" key="1">
    <citation type="journal article" date="2017" name="PLoS Biol.">
        <title>The sea cucumber genome provides insights into morphological evolution and visceral regeneration.</title>
        <authorList>
            <person name="Zhang X."/>
            <person name="Sun L."/>
            <person name="Yuan J."/>
            <person name="Sun Y."/>
            <person name="Gao Y."/>
            <person name="Zhang L."/>
            <person name="Li S."/>
            <person name="Dai H."/>
            <person name="Hamel J.F."/>
            <person name="Liu C."/>
            <person name="Yu Y."/>
            <person name="Liu S."/>
            <person name="Lin W."/>
            <person name="Guo K."/>
            <person name="Jin S."/>
            <person name="Xu P."/>
            <person name="Storey K.B."/>
            <person name="Huan P."/>
            <person name="Zhang T."/>
            <person name="Zhou Y."/>
            <person name="Zhang J."/>
            <person name="Lin C."/>
            <person name="Li X."/>
            <person name="Xing L."/>
            <person name="Huo D."/>
            <person name="Sun M."/>
            <person name="Wang L."/>
            <person name="Mercier A."/>
            <person name="Li F."/>
            <person name="Yang H."/>
            <person name="Xiang J."/>
        </authorList>
    </citation>
    <scope>NUCLEOTIDE SEQUENCE [LARGE SCALE GENOMIC DNA]</scope>
    <source>
        <strain evidence="13">Shaxun</strain>
        <tissue evidence="13">Muscle</tissue>
    </source>
</reference>
<evidence type="ECO:0000256" key="4">
    <source>
        <dbReference type="ARBA" id="ARBA00012989"/>
    </source>
</evidence>
<protein>
    <recommendedName>
        <fullName evidence="4">nitric-oxide synthase (NADPH)</fullName>
        <ecNumber evidence="4">1.14.13.39</ecNumber>
    </recommendedName>
</protein>
<keyword evidence="8" id="KW-0521">NADP</keyword>
<dbReference type="PANTHER" id="PTHR43410:SF1">
    <property type="entry name" value="NITRIC OXIDE SYNTHASE"/>
    <property type="match status" value="1"/>
</dbReference>
<keyword evidence="14" id="KW-1185">Reference proteome</keyword>
<dbReference type="Proteomes" id="UP000230750">
    <property type="component" value="Unassembled WGS sequence"/>
</dbReference>
<dbReference type="InterPro" id="IPR039261">
    <property type="entry name" value="FNR_nucleotide-bd"/>
</dbReference>
<evidence type="ECO:0000313" key="13">
    <source>
        <dbReference type="EMBL" id="PIK41323.1"/>
    </source>
</evidence>
<keyword evidence="10" id="KW-0560">Oxidoreductase</keyword>
<evidence type="ECO:0000256" key="11">
    <source>
        <dbReference type="ARBA" id="ARBA00023004"/>
    </source>
</evidence>
<keyword evidence="7" id="KW-0479">Metal-binding</keyword>
<evidence type="ECO:0000256" key="10">
    <source>
        <dbReference type="ARBA" id="ARBA00023002"/>
    </source>
</evidence>